<dbReference type="EMBL" id="MU971335">
    <property type="protein sequence ID" value="KAK9241327.1"/>
    <property type="molecule type" value="Genomic_DNA"/>
</dbReference>
<keyword evidence="1" id="KW-0808">Transferase</keyword>
<name>A0ACC3TEJ9_LIPKO</name>
<proteinExistence type="predicted"/>
<gene>
    <name evidence="1" type="ORF">V1525DRAFT_335221</name>
</gene>
<organism evidence="1 2">
    <name type="scientific">Lipomyces kononenkoae</name>
    <name type="common">Yeast</name>
    <dbReference type="NCBI Taxonomy" id="34357"/>
    <lineage>
        <taxon>Eukaryota</taxon>
        <taxon>Fungi</taxon>
        <taxon>Dikarya</taxon>
        <taxon>Ascomycota</taxon>
        <taxon>Saccharomycotina</taxon>
        <taxon>Lipomycetes</taxon>
        <taxon>Lipomycetales</taxon>
        <taxon>Lipomycetaceae</taxon>
        <taxon>Lipomyces</taxon>
    </lineage>
</organism>
<protein>
    <submittedName>
        <fullName evidence="1">2-oxoacid dehydrogenases acyltransferase-domain-containing protein</fullName>
    </submittedName>
</protein>
<keyword evidence="2" id="KW-1185">Reference proteome</keyword>
<evidence type="ECO:0000313" key="2">
    <source>
        <dbReference type="Proteomes" id="UP001433508"/>
    </source>
</evidence>
<evidence type="ECO:0000313" key="1">
    <source>
        <dbReference type="EMBL" id="KAK9241327.1"/>
    </source>
</evidence>
<reference evidence="2" key="1">
    <citation type="journal article" date="2024" name="Front. Bioeng. Biotechnol.">
        <title>Genome-scale model development and genomic sequencing of the oleaginous clade Lipomyces.</title>
        <authorList>
            <person name="Czajka J.J."/>
            <person name="Han Y."/>
            <person name="Kim J."/>
            <person name="Mondo S.J."/>
            <person name="Hofstad B.A."/>
            <person name="Robles A."/>
            <person name="Haridas S."/>
            <person name="Riley R."/>
            <person name="LaButti K."/>
            <person name="Pangilinan J."/>
            <person name="Andreopoulos W."/>
            <person name="Lipzen A."/>
            <person name="Yan J."/>
            <person name="Wang M."/>
            <person name="Ng V."/>
            <person name="Grigoriev I.V."/>
            <person name="Spatafora J.W."/>
            <person name="Magnuson J.K."/>
            <person name="Baker S.E."/>
            <person name="Pomraning K.R."/>
        </authorList>
    </citation>
    <scope>NUCLEOTIDE SEQUENCE [LARGE SCALE GENOMIC DNA]</scope>
    <source>
        <strain evidence="2">CBS 7786</strain>
    </source>
</reference>
<keyword evidence="1" id="KW-0012">Acyltransferase</keyword>
<accession>A0ACC3TEJ9</accession>
<sequence length="479" mass="50296">MSATIVARLASATAVRRAANVCVRSSSPLQQRLVLPNLIRLYASKSYPPHTIIDMPALSPTMTQGNVGKWAKAVGESLAPGEILVEIETDKAQMDFEFQDDGYLAKILLEEGSKDVPVGKPIGIYVPNEEDVGAFSDYTLDAAIAQQGGKPAAAPEPEPAAAAPAAAVPSTTKAAPAASPVDEPEAPAIARILASPIAKTIALERGIPLKDIKGSGPGGRIVKADVEAYKPLVAKAAPSAAPSVSTAATFEDIPISSMRKTIATRLTSSVQTSPHYFVTSAVVVSKLLKLREALNSTADGRYRLSVNDFLVKAMALASLEVPIANSAWLEAEGVIRQYSVVDVSVAVSTPTGLITPIVKNAHAKGLATISKEVKDLGKRARDGKLKPEEYTGGTVTISNMGMNSAVTSFTSIINPPQSTILAVGTTERKAVEDVDGGIKFEDVITVTGSFDHRVVDGAVGGEWIKSFKRIVENPLELLL</sequence>
<comment type="caution">
    <text evidence="1">The sequence shown here is derived from an EMBL/GenBank/DDBJ whole genome shotgun (WGS) entry which is preliminary data.</text>
</comment>
<dbReference type="Proteomes" id="UP001433508">
    <property type="component" value="Unassembled WGS sequence"/>
</dbReference>